<keyword evidence="1" id="KW-0032">Aminotransferase</keyword>
<evidence type="ECO:0000313" key="2">
    <source>
        <dbReference type="Proteomes" id="UP000590218"/>
    </source>
</evidence>
<dbReference type="InterPro" id="IPR015422">
    <property type="entry name" value="PyrdxlP-dep_Trfase_small"/>
</dbReference>
<dbReference type="GO" id="GO:0008483">
    <property type="term" value="F:transaminase activity"/>
    <property type="evidence" value="ECO:0007669"/>
    <property type="project" value="UniProtKB-KW"/>
</dbReference>
<proteinExistence type="predicted"/>
<comment type="caution">
    <text evidence="1">The sequence shown here is derived from an EMBL/GenBank/DDBJ whole genome shotgun (WGS) entry which is preliminary data.</text>
</comment>
<feature type="non-terminal residue" evidence="1">
    <location>
        <position position="1"/>
    </location>
</feature>
<dbReference type="Gene3D" id="3.90.1150.10">
    <property type="entry name" value="Aspartate Aminotransferase, domain 1"/>
    <property type="match status" value="1"/>
</dbReference>
<accession>A0A7Y8KCG1</accession>
<gene>
    <name evidence="1" type="ORF">HX795_18700</name>
</gene>
<sequence length="32" mass="3365">VRFLPPLVITAAEVDRVAEIFGRALVAAVASL</sequence>
<keyword evidence="1" id="KW-0808">Transferase</keyword>
<dbReference type="Proteomes" id="UP000590218">
    <property type="component" value="Unassembled WGS sequence"/>
</dbReference>
<reference evidence="1 2" key="1">
    <citation type="submission" date="2020-04" db="EMBL/GenBank/DDBJ databases">
        <title>Molecular characterization of pseudomonads from Agaricus bisporus reveal novel blotch 2 pathogens in Western Europe.</title>
        <authorList>
            <person name="Taparia T."/>
            <person name="Krijger M."/>
            <person name="Haynes E."/>
            <person name="Elpinstone J.G."/>
            <person name="Noble R."/>
            <person name="Van Der Wolf J."/>
        </authorList>
    </citation>
    <scope>NUCLEOTIDE SEQUENCE [LARGE SCALE GENOMIC DNA]</scope>
    <source>
        <strain evidence="1 2">K6002</strain>
    </source>
</reference>
<dbReference type="AlphaFoldDB" id="A0A7Y8KCG1"/>
<evidence type="ECO:0000313" key="1">
    <source>
        <dbReference type="EMBL" id="NWE84133.1"/>
    </source>
</evidence>
<dbReference type="EMBL" id="JACARL010000108">
    <property type="protein sequence ID" value="NWE84133.1"/>
    <property type="molecule type" value="Genomic_DNA"/>
</dbReference>
<protein>
    <submittedName>
        <fullName evidence="1">4-aminobutyrate aminotransferase</fullName>
    </submittedName>
</protein>
<organism evidence="1 2">
    <name type="scientific">Pseudomonas edaphica</name>
    <dbReference type="NCBI Taxonomy" id="2006980"/>
    <lineage>
        <taxon>Bacteria</taxon>
        <taxon>Pseudomonadati</taxon>
        <taxon>Pseudomonadota</taxon>
        <taxon>Gammaproteobacteria</taxon>
        <taxon>Pseudomonadales</taxon>
        <taxon>Pseudomonadaceae</taxon>
        <taxon>Pseudomonas</taxon>
    </lineage>
</organism>
<name>A0A7Y8KCG1_9PSED</name>